<comment type="subcellular location">
    <subcellularLocation>
        <location evidence="1">Cell membrane</location>
        <topology evidence="1">Single-pass membrane protein</topology>
    </subcellularLocation>
</comment>
<comment type="similarity">
    <text evidence="2">Belongs to the MotB family.</text>
</comment>
<dbReference type="Pfam" id="PF13677">
    <property type="entry name" value="MotB_plug"/>
    <property type="match status" value="1"/>
</dbReference>
<dbReference type="RefSeq" id="WP_227389130.1">
    <property type="nucleotide sequence ID" value="NZ_JBHSCJ010000003.1"/>
</dbReference>
<reference evidence="10 11" key="1">
    <citation type="journal article" date="2021" name="Sci. Rep.">
        <title>Genome analysis of a halophilic bacterium Halomonas malpeensis YU-PRIM-29(T) reveals its exopolysaccharide and pigment producing capabilities.</title>
        <authorList>
            <person name="Athmika"/>
            <person name="Ghate S.D."/>
            <person name="Arun A.B."/>
            <person name="Rao S.S."/>
            <person name="Kumar S.T.A."/>
            <person name="Kandiyil M.K."/>
            <person name="Saptami K."/>
            <person name="Rekha P.D."/>
        </authorList>
    </citation>
    <scope>NUCLEOTIDE SEQUENCE [LARGE SCALE GENOMIC DNA]</scope>
    <source>
        <strain evidence="11">prim 29</strain>
    </source>
</reference>
<evidence type="ECO:0000256" key="2">
    <source>
        <dbReference type="ARBA" id="ARBA00008914"/>
    </source>
</evidence>
<dbReference type="InterPro" id="IPR036737">
    <property type="entry name" value="OmpA-like_sf"/>
</dbReference>
<feature type="transmembrane region" description="Helical" evidence="8">
    <location>
        <begin position="24"/>
        <end position="44"/>
    </location>
</feature>
<evidence type="ECO:0000313" key="10">
    <source>
        <dbReference type="EMBL" id="MCB8888480.1"/>
    </source>
</evidence>
<sequence length="221" mass="23222">MLDHDARHALESPFTASEGDEGWLTSYLDVLTLLITLFVLLLALTPAGTGERAREVAEAGSGLMPLASGLAPQESRISPAMASLDIQGVSVSQGREGVTLRIDDSLLFGSGAAELTAQGEAVLEGLREAIGSFDGEVSVEGHTDDVPIATAAFASNWELSTGRAIAVVRYLESEGVAPSHLRAVGYADTRPLQSNATADGRAANRRVELLLRQPLADDVTR</sequence>
<feature type="domain" description="OmpA-like" evidence="9">
    <location>
        <begin position="95"/>
        <end position="215"/>
    </location>
</feature>
<name>A0ABS8DQW5_9GAMM</name>
<dbReference type="InterPro" id="IPR006665">
    <property type="entry name" value="OmpA-like"/>
</dbReference>
<organism evidence="10 11">
    <name type="scientific">Vreelandella malpeensis</name>
    <dbReference type="NCBI Taxonomy" id="1172368"/>
    <lineage>
        <taxon>Bacteria</taxon>
        <taxon>Pseudomonadati</taxon>
        <taxon>Pseudomonadota</taxon>
        <taxon>Gammaproteobacteria</taxon>
        <taxon>Oceanospirillales</taxon>
        <taxon>Halomonadaceae</taxon>
        <taxon>Vreelandella</taxon>
    </lineage>
</organism>
<evidence type="ECO:0000313" key="11">
    <source>
        <dbReference type="Proteomes" id="UP001319882"/>
    </source>
</evidence>
<dbReference type="Proteomes" id="UP001319882">
    <property type="component" value="Unassembled WGS sequence"/>
</dbReference>
<dbReference type="InterPro" id="IPR025713">
    <property type="entry name" value="MotB-like_N_dom"/>
</dbReference>
<evidence type="ECO:0000256" key="6">
    <source>
        <dbReference type="ARBA" id="ARBA00023136"/>
    </source>
</evidence>
<evidence type="ECO:0000256" key="5">
    <source>
        <dbReference type="ARBA" id="ARBA00022989"/>
    </source>
</evidence>
<keyword evidence="4 8" id="KW-0812">Transmembrane</keyword>
<gene>
    <name evidence="10" type="ORF">GEV37_04985</name>
</gene>
<keyword evidence="5 8" id="KW-1133">Transmembrane helix</keyword>
<dbReference type="PANTHER" id="PTHR30329:SF21">
    <property type="entry name" value="LIPOPROTEIN YIAD-RELATED"/>
    <property type="match status" value="1"/>
</dbReference>
<evidence type="ECO:0000256" key="8">
    <source>
        <dbReference type="SAM" id="Phobius"/>
    </source>
</evidence>
<comment type="caution">
    <text evidence="10">The sequence shown here is derived from an EMBL/GenBank/DDBJ whole genome shotgun (WGS) entry which is preliminary data.</text>
</comment>
<dbReference type="EMBL" id="WHVL01000001">
    <property type="protein sequence ID" value="MCB8888480.1"/>
    <property type="molecule type" value="Genomic_DNA"/>
</dbReference>
<evidence type="ECO:0000256" key="3">
    <source>
        <dbReference type="ARBA" id="ARBA00022475"/>
    </source>
</evidence>
<dbReference type="Gene3D" id="3.30.1330.60">
    <property type="entry name" value="OmpA-like domain"/>
    <property type="match status" value="1"/>
</dbReference>
<evidence type="ECO:0000256" key="4">
    <source>
        <dbReference type="ARBA" id="ARBA00022692"/>
    </source>
</evidence>
<dbReference type="PANTHER" id="PTHR30329">
    <property type="entry name" value="STATOR ELEMENT OF FLAGELLAR MOTOR COMPLEX"/>
    <property type="match status" value="1"/>
</dbReference>
<evidence type="ECO:0000256" key="1">
    <source>
        <dbReference type="ARBA" id="ARBA00004162"/>
    </source>
</evidence>
<keyword evidence="6 7" id="KW-0472">Membrane</keyword>
<dbReference type="SUPFAM" id="SSF103088">
    <property type="entry name" value="OmpA-like"/>
    <property type="match status" value="1"/>
</dbReference>
<keyword evidence="11" id="KW-1185">Reference proteome</keyword>
<dbReference type="PROSITE" id="PS51123">
    <property type="entry name" value="OMPA_2"/>
    <property type="match status" value="1"/>
</dbReference>
<dbReference type="CDD" id="cd07185">
    <property type="entry name" value="OmpA_C-like"/>
    <property type="match status" value="1"/>
</dbReference>
<evidence type="ECO:0000256" key="7">
    <source>
        <dbReference type="PROSITE-ProRule" id="PRU00473"/>
    </source>
</evidence>
<accession>A0ABS8DQW5</accession>
<keyword evidence="3" id="KW-1003">Cell membrane</keyword>
<protein>
    <submittedName>
        <fullName evidence="10">OmpA family protein</fullName>
    </submittedName>
</protein>
<evidence type="ECO:0000259" key="9">
    <source>
        <dbReference type="PROSITE" id="PS51123"/>
    </source>
</evidence>
<proteinExistence type="inferred from homology"/>
<dbReference type="Pfam" id="PF00691">
    <property type="entry name" value="OmpA"/>
    <property type="match status" value="1"/>
</dbReference>
<dbReference type="InterPro" id="IPR050330">
    <property type="entry name" value="Bact_OuterMem_StrucFunc"/>
</dbReference>